<accession>A0A4Q9L002</accession>
<proteinExistence type="predicted"/>
<organism evidence="1 2">
    <name type="scientific">Hamiltosporidium magnivora</name>
    <dbReference type="NCBI Taxonomy" id="148818"/>
    <lineage>
        <taxon>Eukaryota</taxon>
        <taxon>Fungi</taxon>
        <taxon>Fungi incertae sedis</taxon>
        <taxon>Microsporidia</taxon>
        <taxon>Dubosqiidae</taxon>
        <taxon>Hamiltosporidium</taxon>
    </lineage>
</organism>
<keyword evidence="2" id="KW-1185">Reference proteome</keyword>
<dbReference type="Proteomes" id="UP000291404">
    <property type="component" value="Unassembled WGS sequence"/>
</dbReference>
<dbReference type="VEuPathDB" id="MicrosporidiaDB:CWI39_3782p0010"/>
<sequence length="199" mass="23086">RSISYSLWQRYYKIFAMITYKIHIFIENFVFQIQRNICFKDICTYLGFPLNLESVDMVAELERPSIIQDVETRGILKPKTCVEKENSHIHNEENHIPKKNYNSILKNQKQIQKTVKIEEITINNNEIADKEKKISSRPNEKISTVPLLTVHDLNSSNVNASKKIQAARNRGDITYMSTSEILAFNIVDGIYDGVSFLDE</sequence>
<comment type="caution">
    <text evidence="1">The sequence shown here is derived from an EMBL/GenBank/DDBJ whole genome shotgun (WGS) entry which is preliminary data.</text>
</comment>
<dbReference type="AlphaFoldDB" id="A0A4Q9L002"/>
<dbReference type="EMBL" id="PITI01001693">
    <property type="protein sequence ID" value="TBU00265.1"/>
    <property type="molecule type" value="Genomic_DNA"/>
</dbReference>
<evidence type="ECO:0000313" key="1">
    <source>
        <dbReference type="EMBL" id="TBU00265.1"/>
    </source>
</evidence>
<dbReference type="VEuPathDB" id="MicrosporidiaDB:CWI36_1693p0010"/>
<gene>
    <name evidence="1" type="ORF">CWI36_1693p0010</name>
</gene>
<feature type="non-terminal residue" evidence="1">
    <location>
        <position position="1"/>
    </location>
</feature>
<name>A0A4Q9L002_9MICR</name>
<evidence type="ECO:0000313" key="2">
    <source>
        <dbReference type="Proteomes" id="UP000291404"/>
    </source>
</evidence>
<protein>
    <submittedName>
        <fullName evidence="1">Uncharacterized protein</fullName>
    </submittedName>
</protein>
<reference evidence="1 2" key="1">
    <citation type="submission" date="2017-12" db="EMBL/GenBank/DDBJ databases">
        <authorList>
            <person name="Pombert J.-F."/>
            <person name="Haag K.L."/>
            <person name="Ebert D."/>
        </authorList>
    </citation>
    <scope>NUCLEOTIDE SEQUENCE [LARGE SCALE GENOMIC DNA]</scope>
    <source>
        <strain evidence="1">BE-OM-2</strain>
    </source>
</reference>